<protein>
    <recommendedName>
        <fullName evidence="4">CUB domain-containing protein</fullName>
    </recommendedName>
</protein>
<dbReference type="Proteomes" id="UP000271974">
    <property type="component" value="Unassembled WGS sequence"/>
</dbReference>
<evidence type="ECO:0000256" key="1">
    <source>
        <dbReference type="SAM" id="SignalP"/>
    </source>
</evidence>
<name>A0A3S1AWQ9_ELYCH</name>
<keyword evidence="3" id="KW-1185">Reference proteome</keyword>
<feature type="chain" id="PRO_5018748436" description="CUB domain-containing protein" evidence="1">
    <location>
        <begin position="21"/>
        <end position="210"/>
    </location>
</feature>
<sequence length="210" mass="22489">MWIFHTLATCLLLVVYQALALKCGEDVNPNKSSTGFFNGPPSVLEAGKDCNVTVLLPEGNSSITVHLSLVSIAPGDRLLIYDGIQNLLASFTAETVANKVLVGFQSKMVFAFKPLAASSKSTWSARYNTEECAVSLQNSWVLSLDSPSYVNTSAERELECTYTVTSFLPTDFIAAAAFTEFSLSGNSSLDIDGAQGSPSYTGELTLFDQG</sequence>
<organism evidence="2 3">
    <name type="scientific">Elysia chlorotica</name>
    <name type="common">Eastern emerald elysia</name>
    <name type="synonym">Sea slug</name>
    <dbReference type="NCBI Taxonomy" id="188477"/>
    <lineage>
        <taxon>Eukaryota</taxon>
        <taxon>Metazoa</taxon>
        <taxon>Spiralia</taxon>
        <taxon>Lophotrochozoa</taxon>
        <taxon>Mollusca</taxon>
        <taxon>Gastropoda</taxon>
        <taxon>Heterobranchia</taxon>
        <taxon>Euthyneura</taxon>
        <taxon>Panpulmonata</taxon>
        <taxon>Sacoglossa</taxon>
        <taxon>Placobranchoidea</taxon>
        <taxon>Plakobranchidae</taxon>
        <taxon>Elysia</taxon>
    </lineage>
</organism>
<dbReference type="InterPro" id="IPR035914">
    <property type="entry name" value="Sperma_CUB_dom_sf"/>
</dbReference>
<accession>A0A3S1AWQ9</accession>
<dbReference type="OrthoDB" id="10439402at2759"/>
<keyword evidence="1" id="KW-0732">Signal</keyword>
<evidence type="ECO:0008006" key="4">
    <source>
        <dbReference type="Google" id="ProtNLM"/>
    </source>
</evidence>
<reference evidence="2 3" key="1">
    <citation type="submission" date="2019-01" db="EMBL/GenBank/DDBJ databases">
        <title>A draft genome assembly of the solar-powered sea slug Elysia chlorotica.</title>
        <authorList>
            <person name="Cai H."/>
            <person name="Li Q."/>
            <person name="Fang X."/>
            <person name="Li J."/>
            <person name="Curtis N.E."/>
            <person name="Altenburger A."/>
            <person name="Shibata T."/>
            <person name="Feng M."/>
            <person name="Maeda T."/>
            <person name="Schwartz J.A."/>
            <person name="Shigenobu S."/>
            <person name="Lundholm N."/>
            <person name="Nishiyama T."/>
            <person name="Yang H."/>
            <person name="Hasebe M."/>
            <person name="Li S."/>
            <person name="Pierce S.K."/>
            <person name="Wang J."/>
        </authorList>
    </citation>
    <scope>NUCLEOTIDE SEQUENCE [LARGE SCALE GENOMIC DNA]</scope>
    <source>
        <strain evidence="2">EC2010</strain>
        <tissue evidence="2">Whole organism of an adult</tissue>
    </source>
</reference>
<dbReference type="EMBL" id="RQTK01000856">
    <property type="protein sequence ID" value="RUS74199.1"/>
    <property type="molecule type" value="Genomic_DNA"/>
</dbReference>
<feature type="signal peptide" evidence="1">
    <location>
        <begin position="1"/>
        <end position="20"/>
    </location>
</feature>
<evidence type="ECO:0000313" key="3">
    <source>
        <dbReference type="Proteomes" id="UP000271974"/>
    </source>
</evidence>
<evidence type="ECO:0000313" key="2">
    <source>
        <dbReference type="EMBL" id="RUS74199.1"/>
    </source>
</evidence>
<dbReference type="AlphaFoldDB" id="A0A3S1AWQ9"/>
<dbReference type="Gene3D" id="2.60.120.290">
    <property type="entry name" value="Spermadhesin, CUB domain"/>
    <property type="match status" value="1"/>
</dbReference>
<gene>
    <name evidence="2" type="ORF">EGW08_018047</name>
</gene>
<comment type="caution">
    <text evidence="2">The sequence shown here is derived from an EMBL/GenBank/DDBJ whole genome shotgun (WGS) entry which is preliminary data.</text>
</comment>
<proteinExistence type="predicted"/>